<evidence type="ECO:0000256" key="5">
    <source>
        <dbReference type="ARBA" id="ARBA00023125"/>
    </source>
</evidence>
<gene>
    <name evidence="9 13" type="primary">greA</name>
    <name evidence="13" type="ORF">IAB73_00485</name>
</gene>
<feature type="coiled-coil region" evidence="9">
    <location>
        <begin position="52"/>
        <end position="79"/>
    </location>
</feature>
<evidence type="ECO:0000313" key="13">
    <source>
        <dbReference type="EMBL" id="HIQ70684.1"/>
    </source>
</evidence>
<reference evidence="13" key="2">
    <citation type="journal article" date="2021" name="PeerJ">
        <title>Extensive microbial diversity within the chicken gut microbiome revealed by metagenomics and culture.</title>
        <authorList>
            <person name="Gilroy R."/>
            <person name="Ravi A."/>
            <person name="Getino M."/>
            <person name="Pursley I."/>
            <person name="Horton D.L."/>
            <person name="Alikhan N.F."/>
            <person name="Baker D."/>
            <person name="Gharbi K."/>
            <person name="Hall N."/>
            <person name="Watson M."/>
            <person name="Adriaenssens E.M."/>
            <person name="Foster-Nyarko E."/>
            <person name="Jarju S."/>
            <person name="Secka A."/>
            <person name="Antonio M."/>
            <person name="Oren A."/>
            <person name="Chaudhuri R.R."/>
            <person name="La Ragione R."/>
            <person name="Hildebrand F."/>
            <person name="Pallen M.J."/>
        </authorList>
    </citation>
    <scope>NUCLEOTIDE SEQUENCE</scope>
    <source>
        <strain evidence="13">ChiSxjej2B14-6234</strain>
    </source>
</reference>
<comment type="caution">
    <text evidence="13">The sequence shown here is derived from an EMBL/GenBank/DDBJ whole genome shotgun (WGS) entry which is preliminary data.</text>
</comment>
<evidence type="ECO:0000256" key="10">
    <source>
        <dbReference type="RuleBase" id="RU000556"/>
    </source>
</evidence>
<feature type="domain" description="Transcription elongation factor GreA/GreB N-terminal" evidence="12">
    <location>
        <begin position="9"/>
        <end position="78"/>
    </location>
</feature>
<dbReference type="Pfam" id="PF03449">
    <property type="entry name" value="GreA_GreB_N"/>
    <property type="match status" value="1"/>
</dbReference>
<keyword evidence="5 9" id="KW-0238">DNA-binding</keyword>
<dbReference type="NCBIfam" id="TIGR01462">
    <property type="entry name" value="greA"/>
    <property type="match status" value="1"/>
</dbReference>
<dbReference type="AlphaFoldDB" id="A0A9D1CQP8"/>
<dbReference type="SUPFAM" id="SSF54534">
    <property type="entry name" value="FKBP-like"/>
    <property type="match status" value="1"/>
</dbReference>
<dbReference type="PANTHER" id="PTHR30437:SF4">
    <property type="entry name" value="TRANSCRIPTION ELONGATION FACTOR GREA"/>
    <property type="match status" value="1"/>
</dbReference>
<keyword evidence="13" id="KW-0648">Protein biosynthesis</keyword>
<reference evidence="13" key="1">
    <citation type="submission" date="2020-10" db="EMBL/GenBank/DDBJ databases">
        <authorList>
            <person name="Gilroy R."/>
        </authorList>
    </citation>
    <scope>NUCLEOTIDE SEQUENCE</scope>
    <source>
        <strain evidence="13">ChiSxjej2B14-6234</strain>
    </source>
</reference>
<evidence type="ECO:0000256" key="2">
    <source>
        <dbReference type="ARBA" id="ARBA00013729"/>
    </source>
</evidence>
<dbReference type="InterPro" id="IPR028624">
    <property type="entry name" value="Tscrpt_elong_fac_GreA/B"/>
</dbReference>
<protein>
    <recommendedName>
        <fullName evidence="2 9">Transcription elongation factor GreA</fullName>
    </recommendedName>
    <alternativeName>
        <fullName evidence="8 9">Transcript cleavage factor GreA</fullName>
    </alternativeName>
</protein>
<keyword evidence="13" id="KW-0251">Elongation factor</keyword>
<keyword evidence="3 9" id="KW-0805">Transcription regulation</keyword>
<name>A0A9D1CQP8_9FIRM</name>
<dbReference type="SUPFAM" id="SSF46557">
    <property type="entry name" value="GreA transcript cleavage protein, N-terminal domain"/>
    <property type="match status" value="1"/>
</dbReference>
<dbReference type="PANTHER" id="PTHR30437">
    <property type="entry name" value="TRANSCRIPTION ELONGATION FACTOR GREA"/>
    <property type="match status" value="1"/>
</dbReference>
<dbReference type="EMBL" id="DVFJ01000001">
    <property type="protein sequence ID" value="HIQ70684.1"/>
    <property type="molecule type" value="Genomic_DNA"/>
</dbReference>
<dbReference type="Proteomes" id="UP000886887">
    <property type="component" value="Unassembled WGS sequence"/>
</dbReference>
<dbReference type="InterPro" id="IPR001437">
    <property type="entry name" value="Tscrpt_elong_fac_GreA/B_C"/>
</dbReference>
<dbReference type="GO" id="GO:0070063">
    <property type="term" value="F:RNA polymerase binding"/>
    <property type="evidence" value="ECO:0007669"/>
    <property type="project" value="InterPro"/>
</dbReference>
<dbReference type="Gene3D" id="1.10.287.180">
    <property type="entry name" value="Transcription elongation factor, GreA/GreB, N-terminal domain"/>
    <property type="match status" value="1"/>
</dbReference>
<feature type="domain" description="Transcription elongation factor GreA/GreB C-terminal" evidence="11">
    <location>
        <begin position="85"/>
        <end position="158"/>
    </location>
</feature>
<keyword evidence="4 9" id="KW-0175">Coiled coil</keyword>
<dbReference type="GO" id="GO:0006354">
    <property type="term" value="P:DNA-templated transcription elongation"/>
    <property type="evidence" value="ECO:0007669"/>
    <property type="project" value="TreeGrafter"/>
</dbReference>
<keyword evidence="6 9" id="KW-0804">Transcription</keyword>
<dbReference type="PROSITE" id="PS00829">
    <property type="entry name" value="GREAB_1"/>
    <property type="match status" value="1"/>
</dbReference>
<evidence type="ECO:0000256" key="4">
    <source>
        <dbReference type="ARBA" id="ARBA00023054"/>
    </source>
</evidence>
<dbReference type="Pfam" id="PF01272">
    <property type="entry name" value="GreA_GreB"/>
    <property type="match status" value="1"/>
</dbReference>
<evidence type="ECO:0000259" key="11">
    <source>
        <dbReference type="Pfam" id="PF01272"/>
    </source>
</evidence>
<dbReference type="GO" id="GO:0003746">
    <property type="term" value="F:translation elongation factor activity"/>
    <property type="evidence" value="ECO:0007669"/>
    <property type="project" value="UniProtKB-KW"/>
</dbReference>
<dbReference type="InterPro" id="IPR036805">
    <property type="entry name" value="Tscrpt_elong_fac_GreA/B_N_sf"/>
</dbReference>
<dbReference type="FunFam" id="1.10.287.180:FF:000001">
    <property type="entry name" value="Transcription elongation factor GreA"/>
    <property type="match status" value="1"/>
</dbReference>
<dbReference type="InterPro" id="IPR006359">
    <property type="entry name" value="Tscrpt_elong_fac_GreA"/>
</dbReference>
<dbReference type="PIRSF" id="PIRSF006092">
    <property type="entry name" value="GreA_GreB"/>
    <property type="match status" value="1"/>
</dbReference>
<dbReference type="FunFam" id="3.10.50.30:FF:000001">
    <property type="entry name" value="Transcription elongation factor GreA"/>
    <property type="match status" value="1"/>
</dbReference>
<dbReference type="InterPro" id="IPR023459">
    <property type="entry name" value="Tscrpt_elong_fac_GreA/B_fam"/>
</dbReference>
<evidence type="ECO:0000256" key="6">
    <source>
        <dbReference type="ARBA" id="ARBA00023163"/>
    </source>
</evidence>
<evidence type="ECO:0000256" key="3">
    <source>
        <dbReference type="ARBA" id="ARBA00023015"/>
    </source>
</evidence>
<dbReference type="Gene3D" id="3.10.50.30">
    <property type="entry name" value="Transcription elongation factor, GreA/GreB, C-terminal domain"/>
    <property type="match status" value="1"/>
</dbReference>
<organism evidence="13 14">
    <name type="scientific">Candidatus Onthenecus intestinigallinarum</name>
    <dbReference type="NCBI Taxonomy" id="2840875"/>
    <lineage>
        <taxon>Bacteria</taxon>
        <taxon>Bacillati</taxon>
        <taxon>Bacillota</taxon>
        <taxon>Clostridia</taxon>
        <taxon>Eubacteriales</taxon>
        <taxon>Candidatus Onthenecus</taxon>
    </lineage>
</organism>
<dbReference type="GO" id="GO:0032784">
    <property type="term" value="P:regulation of DNA-templated transcription elongation"/>
    <property type="evidence" value="ECO:0007669"/>
    <property type="project" value="UniProtKB-UniRule"/>
</dbReference>
<evidence type="ECO:0000313" key="14">
    <source>
        <dbReference type="Proteomes" id="UP000886887"/>
    </source>
</evidence>
<dbReference type="InterPro" id="IPR018151">
    <property type="entry name" value="TF_GreA/GreB_CS"/>
</dbReference>
<evidence type="ECO:0000256" key="9">
    <source>
        <dbReference type="HAMAP-Rule" id="MF_00105"/>
    </source>
</evidence>
<dbReference type="HAMAP" id="MF_00105">
    <property type="entry name" value="GreA_GreB"/>
    <property type="match status" value="1"/>
</dbReference>
<dbReference type="InterPro" id="IPR036953">
    <property type="entry name" value="GreA/GreB_C_sf"/>
</dbReference>
<dbReference type="NCBIfam" id="NF001263">
    <property type="entry name" value="PRK00226.1-4"/>
    <property type="match status" value="1"/>
</dbReference>
<evidence type="ECO:0000259" key="12">
    <source>
        <dbReference type="Pfam" id="PF03449"/>
    </source>
</evidence>
<comment type="function">
    <text evidence="7 9 10">Necessary for efficient RNA polymerase transcription elongation past template-encoded arresting sites. The arresting sites in DNA have the property of trapping a certain fraction of elongating RNA polymerases that pass through, resulting in locked ternary complexes. Cleavage of the nascent transcript by cleavage factors such as GreA or GreB allows the resumption of elongation from the new 3'terminus. GreA releases sequences of 2 to 3 nucleotides.</text>
</comment>
<comment type="similarity">
    <text evidence="1 9 10">Belongs to the GreA/GreB family.</text>
</comment>
<evidence type="ECO:0000256" key="7">
    <source>
        <dbReference type="ARBA" id="ARBA00024916"/>
    </source>
</evidence>
<proteinExistence type="inferred from homology"/>
<dbReference type="InterPro" id="IPR022691">
    <property type="entry name" value="Tscrpt_elong_fac_GreA/B_N"/>
</dbReference>
<evidence type="ECO:0000256" key="1">
    <source>
        <dbReference type="ARBA" id="ARBA00008213"/>
    </source>
</evidence>
<evidence type="ECO:0000256" key="8">
    <source>
        <dbReference type="ARBA" id="ARBA00030776"/>
    </source>
</evidence>
<sequence>MANEVKHQVVTREGLQKLIDELEYNKTTRRTQVAEQIKVAISFGDLSENAEYDAAKNEQANLEQKIAELENTIRNAVVMDESEISTDVVGFGTTVRIVDVEEGEEEEYSIVGGPEADPMNNRISNESPVGAALMGRHKGETVTVLTPNGPWKIRIEDIYLQ</sequence>
<accession>A0A9D1CQP8</accession>
<dbReference type="GO" id="GO:0003677">
    <property type="term" value="F:DNA binding"/>
    <property type="evidence" value="ECO:0007669"/>
    <property type="project" value="UniProtKB-UniRule"/>
</dbReference>